<feature type="domain" description="Cyclic nucleotide-binding" evidence="12">
    <location>
        <begin position="560"/>
        <end position="628"/>
    </location>
</feature>
<evidence type="ECO:0000313" key="13">
    <source>
        <dbReference type="EMBL" id="PON96856.1"/>
    </source>
</evidence>
<proteinExistence type="inferred from homology"/>
<feature type="transmembrane region" description="Helical" evidence="11">
    <location>
        <begin position="246"/>
        <end position="267"/>
    </location>
</feature>
<keyword evidence="9 13" id="KW-0407">Ion channel</keyword>
<evidence type="ECO:0000259" key="12">
    <source>
        <dbReference type="PROSITE" id="PS50042"/>
    </source>
</evidence>
<keyword evidence="7 11" id="KW-0472">Membrane</keyword>
<evidence type="ECO:0000256" key="11">
    <source>
        <dbReference type="SAM" id="Phobius"/>
    </source>
</evidence>
<dbReference type="EMBL" id="JXTC01000035">
    <property type="protein sequence ID" value="PON96856.1"/>
    <property type="molecule type" value="Genomic_DNA"/>
</dbReference>
<keyword evidence="14" id="KW-1185">Reference proteome</keyword>
<keyword evidence="4 11" id="KW-0812">Transmembrane</keyword>
<dbReference type="CDD" id="cd00038">
    <property type="entry name" value="CAP_ED"/>
    <property type="match status" value="1"/>
</dbReference>
<dbReference type="OrthoDB" id="2021138at2759"/>
<evidence type="ECO:0000256" key="4">
    <source>
        <dbReference type="ARBA" id="ARBA00022692"/>
    </source>
</evidence>
<feature type="transmembrane region" description="Helical" evidence="11">
    <location>
        <begin position="174"/>
        <end position="195"/>
    </location>
</feature>
<dbReference type="Pfam" id="PF00520">
    <property type="entry name" value="Ion_trans"/>
    <property type="match status" value="1"/>
</dbReference>
<name>A0A2P5FGH1_TREOI</name>
<dbReference type="Proteomes" id="UP000237000">
    <property type="component" value="Unassembled WGS sequence"/>
</dbReference>
<sequence length="732" mass="83834">MHRGEVAPLNDGTSPELEAIQVDGGKWDWNGKSTTTTDHDQRQLSKGAHDEEKSISKDSKTILLITRMTEIMDPIIRVPYLPMLNKIFLISWVIAVLTDPLFLYIPTLNEDKKCLRMDKNLKILALSLRSITDVLYVLHIIFQLLIGFIPKASVDLKGKGFVKYALARARTIRWSYILIDVLAVLPVPQVVILVFFSKMIGPGTGKLMLYVVLLLQYAPRVVQIYLSCEELKKIPEAFTTTLWVRGAFNMFLYIMASHIIGAFWYFFSVQQEMECWHNACKNHIGCLPTTSIDMSCIHVGNSLRNLTSMNGFCPTNPPNAAVFDFGIFLGAIQSGILGSTDFPKKFLQSFWWGLRNLSSFGSNLETSRAWETCFAALISLLGLLLFLYLIGNLQLYMQLATQRSENKRYTRKVEIKRIMKAKEPDIDLWASSHKLREPEEVKTVIMTYMLDTLENDKQLNFTQLQKKLHSYLPHDQSNQQIGELDMGHLRIIHLKLETIISKAKRQQWNNTDHTAQLWMLRNSIPRHIMPMIKKYVEHRFQNHDDHVDMVNLLSVLPVPLLQHVDDEVREEIIKHLKPVTYAENSYVVRKGEPIGFMLFVTHGVVLIFGDDHPQASCVAKAKGDYYGDKLVEWQLKSGSYSELPISTANVQSHTKVEGLALRAVDLKHVLSKYWWKIPISTGYELALLKRFAANAIGEAWLRCLLRRQRKDHSAKWTAVKGRLKAVTAWNIN</sequence>
<feature type="transmembrane region" description="Helical" evidence="11">
    <location>
        <begin position="126"/>
        <end position="149"/>
    </location>
</feature>
<dbReference type="InterPro" id="IPR018490">
    <property type="entry name" value="cNMP-bd_dom_sf"/>
</dbReference>
<dbReference type="SUPFAM" id="SSF81324">
    <property type="entry name" value="Voltage-gated potassium channels"/>
    <property type="match status" value="1"/>
</dbReference>
<dbReference type="InterPro" id="IPR000595">
    <property type="entry name" value="cNMP-bd_dom"/>
</dbReference>
<evidence type="ECO:0000256" key="2">
    <source>
        <dbReference type="ARBA" id="ARBA00010486"/>
    </source>
</evidence>
<keyword evidence="5 11" id="KW-1133">Transmembrane helix</keyword>
<evidence type="ECO:0000256" key="1">
    <source>
        <dbReference type="ARBA" id="ARBA00004141"/>
    </source>
</evidence>
<dbReference type="InterPro" id="IPR014710">
    <property type="entry name" value="RmlC-like_jellyroll"/>
</dbReference>
<evidence type="ECO:0000256" key="7">
    <source>
        <dbReference type="ARBA" id="ARBA00023136"/>
    </source>
</evidence>
<dbReference type="PANTHER" id="PTHR45651:SF68">
    <property type="entry name" value="ION TRANSPORT DOMAIN-CONTAINING PROTEIN"/>
    <property type="match status" value="1"/>
</dbReference>
<gene>
    <name evidence="13" type="ORF">TorRG33x02_072350</name>
</gene>
<comment type="similarity">
    <text evidence="2">Belongs to the cyclic nucleotide-gated cation channel (TC 1.A.1.5) family.</text>
</comment>
<evidence type="ECO:0000256" key="3">
    <source>
        <dbReference type="ARBA" id="ARBA00022448"/>
    </source>
</evidence>
<feature type="transmembrane region" description="Helical" evidence="11">
    <location>
        <begin position="374"/>
        <end position="397"/>
    </location>
</feature>
<keyword evidence="6" id="KW-0406">Ion transport</keyword>
<evidence type="ECO:0000256" key="6">
    <source>
        <dbReference type="ARBA" id="ARBA00023065"/>
    </source>
</evidence>
<dbReference type="SUPFAM" id="SSF51206">
    <property type="entry name" value="cAMP-binding domain-like"/>
    <property type="match status" value="1"/>
</dbReference>
<dbReference type="GO" id="GO:0016020">
    <property type="term" value="C:membrane"/>
    <property type="evidence" value="ECO:0007669"/>
    <property type="project" value="UniProtKB-SubCell"/>
</dbReference>
<comment type="caution">
    <text evidence="13">The sequence shown here is derived from an EMBL/GenBank/DDBJ whole genome shotgun (WGS) entry which is preliminary data.</text>
</comment>
<dbReference type="Gene3D" id="1.10.287.70">
    <property type="match status" value="1"/>
</dbReference>
<feature type="region of interest" description="Disordered" evidence="10">
    <location>
        <begin position="25"/>
        <end position="53"/>
    </location>
</feature>
<comment type="subcellular location">
    <subcellularLocation>
        <location evidence="1">Membrane</location>
        <topology evidence="1">Multi-pass membrane protein</topology>
    </subcellularLocation>
</comment>
<evidence type="ECO:0000256" key="9">
    <source>
        <dbReference type="ARBA" id="ARBA00023303"/>
    </source>
</evidence>
<dbReference type="STRING" id="63057.A0A2P5FGH1"/>
<dbReference type="InterPro" id="IPR005821">
    <property type="entry name" value="Ion_trans_dom"/>
</dbReference>
<feature type="transmembrane region" description="Helical" evidence="11">
    <location>
        <begin position="87"/>
        <end position="105"/>
    </location>
</feature>
<keyword evidence="8" id="KW-1071">Ligand-gated ion channel</keyword>
<dbReference type="AlphaFoldDB" id="A0A2P5FGH1"/>
<evidence type="ECO:0000313" key="14">
    <source>
        <dbReference type="Proteomes" id="UP000237000"/>
    </source>
</evidence>
<reference evidence="14" key="1">
    <citation type="submission" date="2016-06" db="EMBL/GenBank/DDBJ databases">
        <title>Parallel loss of symbiosis genes in relatives of nitrogen-fixing non-legume Parasponia.</title>
        <authorList>
            <person name="Van Velzen R."/>
            <person name="Holmer R."/>
            <person name="Bu F."/>
            <person name="Rutten L."/>
            <person name="Van Zeijl A."/>
            <person name="Liu W."/>
            <person name="Santuari L."/>
            <person name="Cao Q."/>
            <person name="Sharma T."/>
            <person name="Shen D."/>
            <person name="Roswanjaya Y."/>
            <person name="Wardhani T."/>
            <person name="Kalhor M.S."/>
            <person name="Jansen J."/>
            <person name="Van den Hoogen J."/>
            <person name="Gungor B."/>
            <person name="Hartog M."/>
            <person name="Hontelez J."/>
            <person name="Verver J."/>
            <person name="Yang W.-C."/>
            <person name="Schijlen E."/>
            <person name="Repin R."/>
            <person name="Schilthuizen M."/>
            <person name="Schranz E."/>
            <person name="Heidstra R."/>
            <person name="Miyata K."/>
            <person name="Fedorova E."/>
            <person name="Kohlen W."/>
            <person name="Bisseling T."/>
            <person name="Smit S."/>
            <person name="Geurts R."/>
        </authorList>
    </citation>
    <scope>NUCLEOTIDE SEQUENCE [LARGE SCALE GENOMIC DNA]</scope>
    <source>
        <strain evidence="14">cv. RG33-2</strain>
    </source>
</reference>
<dbReference type="PANTHER" id="PTHR45651">
    <property type="entry name" value="CYCLIC NUCLEOTIDE-GATED ION CHANNEL 15-RELATED-RELATED"/>
    <property type="match status" value="1"/>
</dbReference>
<dbReference type="Gene3D" id="2.60.120.10">
    <property type="entry name" value="Jelly Rolls"/>
    <property type="match status" value="1"/>
</dbReference>
<evidence type="ECO:0000256" key="10">
    <source>
        <dbReference type="SAM" id="MobiDB-lite"/>
    </source>
</evidence>
<evidence type="ECO:0000256" key="5">
    <source>
        <dbReference type="ARBA" id="ARBA00022989"/>
    </source>
</evidence>
<dbReference type="GO" id="GO:0005216">
    <property type="term" value="F:monoatomic ion channel activity"/>
    <property type="evidence" value="ECO:0007669"/>
    <property type="project" value="InterPro"/>
</dbReference>
<organism evidence="13 14">
    <name type="scientific">Trema orientale</name>
    <name type="common">Charcoal tree</name>
    <name type="synonym">Celtis orientalis</name>
    <dbReference type="NCBI Taxonomy" id="63057"/>
    <lineage>
        <taxon>Eukaryota</taxon>
        <taxon>Viridiplantae</taxon>
        <taxon>Streptophyta</taxon>
        <taxon>Embryophyta</taxon>
        <taxon>Tracheophyta</taxon>
        <taxon>Spermatophyta</taxon>
        <taxon>Magnoliopsida</taxon>
        <taxon>eudicotyledons</taxon>
        <taxon>Gunneridae</taxon>
        <taxon>Pentapetalae</taxon>
        <taxon>rosids</taxon>
        <taxon>fabids</taxon>
        <taxon>Rosales</taxon>
        <taxon>Cannabaceae</taxon>
        <taxon>Trema</taxon>
    </lineage>
</organism>
<protein>
    <submittedName>
        <fullName evidence="13">Voltage dependent potassium channel</fullName>
    </submittedName>
</protein>
<dbReference type="PROSITE" id="PS50042">
    <property type="entry name" value="CNMP_BINDING_3"/>
    <property type="match status" value="1"/>
</dbReference>
<feature type="compositionally biased region" description="Basic and acidic residues" evidence="10">
    <location>
        <begin position="37"/>
        <end position="53"/>
    </location>
</feature>
<dbReference type="InParanoid" id="A0A2P5FGH1"/>
<keyword evidence="3" id="KW-0813">Transport</keyword>
<evidence type="ECO:0000256" key="8">
    <source>
        <dbReference type="ARBA" id="ARBA00023286"/>
    </source>
</evidence>
<accession>A0A2P5FGH1</accession>